<sequence>MSTAINIQKILNSTITSLNNVVPVKFDVLSPVLTAQPYEQKEIGVLISLVGEVKGRLILETTYDVIDVIGQSMFGMNIEGEMVESFTGELGNMVAGNLCTILEKDRFSLDISTPTIMTGSTKFYGFKQAFKLPIRFESGSMLNILLTIDEAS</sequence>
<comment type="caution">
    <text evidence="3">The sequence shown here is derived from an EMBL/GenBank/DDBJ whole genome shotgun (WGS) entry which is preliminary data.</text>
</comment>
<dbReference type="RefSeq" id="WP_336822669.1">
    <property type="nucleotide sequence ID" value="NZ_JBHTLT010000013.1"/>
</dbReference>
<keyword evidence="1" id="KW-0145">Chemotaxis</keyword>
<keyword evidence="4" id="KW-1185">Reference proteome</keyword>
<reference evidence="4" key="1">
    <citation type="journal article" date="2019" name="Int. J. Syst. Evol. Microbiol.">
        <title>The Global Catalogue of Microorganisms (GCM) 10K type strain sequencing project: providing services to taxonomists for standard genome sequencing and annotation.</title>
        <authorList>
            <consortium name="The Broad Institute Genomics Platform"/>
            <consortium name="The Broad Institute Genome Sequencing Center for Infectious Disease"/>
            <person name="Wu L."/>
            <person name="Ma J."/>
        </authorList>
    </citation>
    <scope>NUCLEOTIDE SEQUENCE [LARGE SCALE GENOMIC DNA]</scope>
    <source>
        <strain evidence="4">CCUG 53915</strain>
    </source>
</reference>
<dbReference type="Proteomes" id="UP001597231">
    <property type="component" value="Unassembled WGS sequence"/>
</dbReference>
<evidence type="ECO:0000313" key="4">
    <source>
        <dbReference type="Proteomes" id="UP001597231"/>
    </source>
</evidence>
<dbReference type="PANTHER" id="PTHR39452:SF1">
    <property type="entry name" value="CHEY-P PHOSPHATASE CHEX"/>
    <property type="match status" value="1"/>
</dbReference>
<gene>
    <name evidence="3" type="ORF">ACFQ38_02140</name>
</gene>
<dbReference type="Gene3D" id="3.40.1550.10">
    <property type="entry name" value="CheC-like"/>
    <property type="match status" value="1"/>
</dbReference>
<proteinExistence type="predicted"/>
<dbReference type="InterPro" id="IPR028976">
    <property type="entry name" value="CheC-like_sf"/>
</dbReference>
<protein>
    <submittedName>
        <fullName evidence="3">Chemotaxis protein CheX</fullName>
    </submittedName>
</protein>
<name>A0ABW3TT45_9BACL</name>
<evidence type="ECO:0000259" key="2">
    <source>
        <dbReference type="Pfam" id="PF13690"/>
    </source>
</evidence>
<accession>A0ABW3TT45</accession>
<dbReference type="Pfam" id="PF13690">
    <property type="entry name" value="CheX"/>
    <property type="match status" value="1"/>
</dbReference>
<organism evidence="3 4">
    <name type="scientific">Sporosarcina contaminans</name>
    <dbReference type="NCBI Taxonomy" id="633403"/>
    <lineage>
        <taxon>Bacteria</taxon>
        <taxon>Bacillati</taxon>
        <taxon>Bacillota</taxon>
        <taxon>Bacilli</taxon>
        <taxon>Bacillales</taxon>
        <taxon>Caryophanaceae</taxon>
        <taxon>Sporosarcina</taxon>
    </lineage>
</organism>
<dbReference type="EMBL" id="JBHTLT010000013">
    <property type="protein sequence ID" value="MFD1203931.1"/>
    <property type="molecule type" value="Genomic_DNA"/>
</dbReference>
<feature type="domain" description="Chemotaxis phosphatase CheX-like" evidence="2">
    <location>
        <begin position="44"/>
        <end position="120"/>
    </location>
</feature>
<evidence type="ECO:0000256" key="1">
    <source>
        <dbReference type="ARBA" id="ARBA00022500"/>
    </source>
</evidence>
<dbReference type="SUPFAM" id="SSF103039">
    <property type="entry name" value="CheC-like"/>
    <property type="match status" value="1"/>
</dbReference>
<dbReference type="CDD" id="cd17906">
    <property type="entry name" value="CheX"/>
    <property type="match status" value="1"/>
</dbReference>
<dbReference type="InterPro" id="IPR028051">
    <property type="entry name" value="CheX-like_dom"/>
</dbReference>
<dbReference type="InterPro" id="IPR038756">
    <property type="entry name" value="CheX-like"/>
</dbReference>
<dbReference type="PANTHER" id="PTHR39452">
    <property type="entry name" value="CHEY-P PHOSPHATASE CHEX"/>
    <property type="match status" value="1"/>
</dbReference>
<evidence type="ECO:0000313" key="3">
    <source>
        <dbReference type="EMBL" id="MFD1203931.1"/>
    </source>
</evidence>